<evidence type="ECO:0000259" key="7">
    <source>
        <dbReference type="Pfam" id="PF13462"/>
    </source>
</evidence>
<keyword evidence="4" id="KW-1015">Disulfide bond</keyword>
<evidence type="ECO:0000256" key="3">
    <source>
        <dbReference type="ARBA" id="ARBA00023002"/>
    </source>
</evidence>
<evidence type="ECO:0000313" key="8">
    <source>
        <dbReference type="EMBL" id="MBL1075770.1"/>
    </source>
</evidence>
<dbReference type="Gene3D" id="3.40.30.10">
    <property type="entry name" value="Glutaredoxin"/>
    <property type="match status" value="1"/>
</dbReference>
<protein>
    <submittedName>
        <fullName evidence="8">Thioredoxin domain-containing protein</fullName>
    </submittedName>
</protein>
<dbReference type="Proteomes" id="UP000602198">
    <property type="component" value="Unassembled WGS sequence"/>
</dbReference>
<dbReference type="SUPFAM" id="SSF52833">
    <property type="entry name" value="Thioredoxin-like"/>
    <property type="match status" value="1"/>
</dbReference>
<comment type="similarity">
    <text evidence="1">Belongs to the thioredoxin family. DsbA subfamily.</text>
</comment>
<keyword evidence="2" id="KW-0732">Signal</keyword>
<evidence type="ECO:0000256" key="1">
    <source>
        <dbReference type="ARBA" id="ARBA00005791"/>
    </source>
</evidence>
<dbReference type="PANTHER" id="PTHR13887:SF14">
    <property type="entry name" value="DISULFIDE BOND FORMATION PROTEIN D"/>
    <property type="match status" value="1"/>
</dbReference>
<name>A0ABS1M5A3_9NOCA</name>
<keyword evidence="9" id="KW-1185">Reference proteome</keyword>
<feature type="transmembrane region" description="Helical" evidence="6">
    <location>
        <begin position="24"/>
        <end position="47"/>
    </location>
</feature>
<gene>
    <name evidence="8" type="ORF">JK358_15345</name>
</gene>
<organism evidence="8 9">
    <name type="scientific">Nocardia acididurans</name>
    <dbReference type="NCBI Taxonomy" id="2802282"/>
    <lineage>
        <taxon>Bacteria</taxon>
        <taxon>Bacillati</taxon>
        <taxon>Actinomycetota</taxon>
        <taxon>Actinomycetes</taxon>
        <taxon>Mycobacteriales</taxon>
        <taxon>Nocardiaceae</taxon>
        <taxon>Nocardia</taxon>
    </lineage>
</organism>
<keyword evidence="6" id="KW-0812">Transmembrane</keyword>
<dbReference type="InterPro" id="IPR012336">
    <property type="entry name" value="Thioredoxin-like_fold"/>
</dbReference>
<reference evidence="8 9" key="1">
    <citation type="submission" date="2021-01" db="EMBL/GenBank/DDBJ databases">
        <title>WGS of actinomycetes isolated from Thailand.</title>
        <authorList>
            <person name="Thawai C."/>
        </authorList>
    </citation>
    <scope>NUCLEOTIDE SEQUENCE [LARGE SCALE GENOMIC DNA]</scope>
    <source>
        <strain evidence="8 9">LPG 2</strain>
    </source>
</reference>
<keyword evidence="6" id="KW-0472">Membrane</keyword>
<keyword evidence="3" id="KW-0560">Oxidoreductase</keyword>
<evidence type="ECO:0000256" key="2">
    <source>
        <dbReference type="ARBA" id="ARBA00022729"/>
    </source>
</evidence>
<evidence type="ECO:0000256" key="4">
    <source>
        <dbReference type="ARBA" id="ARBA00023157"/>
    </source>
</evidence>
<proteinExistence type="inferred from homology"/>
<feature type="domain" description="Thioredoxin-like fold" evidence="7">
    <location>
        <begin position="74"/>
        <end position="237"/>
    </location>
</feature>
<evidence type="ECO:0000256" key="5">
    <source>
        <dbReference type="ARBA" id="ARBA00023284"/>
    </source>
</evidence>
<keyword evidence="6" id="KW-1133">Transmembrane helix</keyword>
<keyword evidence="5" id="KW-0676">Redox-active center</keyword>
<sequence>MSSKPGDRKNPLAKAERADRNRKILIQAGVVAVLVGLVAAIIIGIAMKKDDKDSAGFAPVVTTSSAVPPGLTEGGAIRVGKADAKVKVQVVADLQCPACQMFENSNSKTIEEEVANGTAVAEYNIISFLDRASNGNQYSTRAANAAYLVGTIAPDKFQQWLGVMFEKQPQEGANGMTDEQLIQITKDVGITDPAVAEGITSQKYVGFVKDETQAVFKTGLQSTPSVFVNGEQIQDSKALMSQGGLKPVIEAAAK</sequence>
<dbReference type="EMBL" id="JAERRJ010000005">
    <property type="protein sequence ID" value="MBL1075770.1"/>
    <property type="molecule type" value="Genomic_DNA"/>
</dbReference>
<dbReference type="Pfam" id="PF13462">
    <property type="entry name" value="Thioredoxin_4"/>
    <property type="match status" value="1"/>
</dbReference>
<evidence type="ECO:0000313" key="9">
    <source>
        <dbReference type="Proteomes" id="UP000602198"/>
    </source>
</evidence>
<accession>A0ABS1M5A3</accession>
<comment type="caution">
    <text evidence="8">The sequence shown here is derived from an EMBL/GenBank/DDBJ whole genome shotgun (WGS) entry which is preliminary data.</text>
</comment>
<dbReference type="PANTHER" id="PTHR13887">
    <property type="entry name" value="GLUTATHIONE S-TRANSFERASE KAPPA"/>
    <property type="match status" value="1"/>
</dbReference>
<evidence type="ECO:0000256" key="6">
    <source>
        <dbReference type="SAM" id="Phobius"/>
    </source>
</evidence>
<dbReference type="InterPro" id="IPR036249">
    <property type="entry name" value="Thioredoxin-like_sf"/>
</dbReference>